<dbReference type="eggNOG" id="ENOG5033M4M">
    <property type="taxonomic scope" value="Bacteria"/>
</dbReference>
<evidence type="ECO:0000313" key="3">
    <source>
        <dbReference type="Proteomes" id="UP000007374"/>
    </source>
</evidence>
<gene>
    <name evidence="2" type="ORF">NA8A_04888</name>
</gene>
<dbReference type="OrthoDB" id="7776561at2"/>
<feature type="chain" id="PRO_5003865034" evidence="1">
    <location>
        <begin position="23"/>
        <end position="107"/>
    </location>
</feature>
<dbReference type="AlphaFoldDB" id="K2NZI0"/>
<name>K2NZI0_9HYPH</name>
<dbReference type="EMBL" id="AMSI01000003">
    <property type="protein sequence ID" value="EKF43339.1"/>
    <property type="molecule type" value="Genomic_DNA"/>
</dbReference>
<keyword evidence="3" id="KW-1185">Reference proteome</keyword>
<keyword evidence="1" id="KW-0732">Signal</keyword>
<reference evidence="2 3" key="1">
    <citation type="journal article" date="2012" name="J. Bacteriol.">
        <title>Genome Sequence of Nitratireductor indicus Type Strain C115.</title>
        <authorList>
            <person name="Lai Q."/>
            <person name="Li G."/>
            <person name="Yu Z."/>
            <person name="Shao Z."/>
        </authorList>
    </citation>
    <scope>NUCLEOTIDE SEQUENCE [LARGE SCALE GENOMIC DNA]</scope>
    <source>
        <strain evidence="2 3">C115</strain>
    </source>
</reference>
<organism evidence="2 3">
    <name type="scientific">Nitratireductor indicus C115</name>
    <dbReference type="NCBI Taxonomy" id="1231190"/>
    <lineage>
        <taxon>Bacteria</taxon>
        <taxon>Pseudomonadati</taxon>
        <taxon>Pseudomonadota</taxon>
        <taxon>Alphaproteobacteria</taxon>
        <taxon>Hyphomicrobiales</taxon>
        <taxon>Phyllobacteriaceae</taxon>
        <taxon>Nitratireductor</taxon>
    </lineage>
</organism>
<dbReference type="PATRIC" id="fig|1231190.3.peg.1022"/>
<dbReference type="Proteomes" id="UP000007374">
    <property type="component" value="Unassembled WGS sequence"/>
</dbReference>
<evidence type="ECO:0000256" key="1">
    <source>
        <dbReference type="SAM" id="SignalP"/>
    </source>
</evidence>
<protein>
    <submittedName>
        <fullName evidence="2">Uncharacterized protein</fullName>
    </submittedName>
</protein>
<comment type="caution">
    <text evidence="2">The sequence shown here is derived from an EMBL/GenBank/DDBJ whole genome shotgun (WGS) entry which is preliminary data.</text>
</comment>
<proteinExistence type="predicted"/>
<feature type="signal peptide" evidence="1">
    <location>
        <begin position="1"/>
        <end position="22"/>
    </location>
</feature>
<sequence>MQFFSRVAFSFISISFSFPSFAASDEAWKAFQDEVRSACLEAAGESLEGAKALVDPFGSETFGLALVGGKSKWSDDRLGMICVFNKQSKTVELSGELDAGQVSETLE</sequence>
<accession>K2NZI0</accession>
<evidence type="ECO:0000313" key="2">
    <source>
        <dbReference type="EMBL" id="EKF43339.1"/>
    </source>
</evidence>
<dbReference type="RefSeq" id="WP_009449529.1">
    <property type="nucleotide sequence ID" value="NZ_AMSI01000003.1"/>
</dbReference>